<protein>
    <recommendedName>
        <fullName evidence="3">Bromoperoxidase</fullName>
    </recommendedName>
</protein>
<evidence type="ECO:0000313" key="2">
    <source>
        <dbReference type="Proteomes" id="UP000054396"/>
    </source>
</evidence>
<reference evidence="1 2" key="1">
    <citation type="submission" date="2015-12" db="EMBL/GenBank/DDBJ databases">
        <authorList>
            <person name="Shamseldin A."/>
            <person name="Moawad H."/>
            <person name="Abd El-Rahim W.M."/>
            <person name="Sadowsky M.J."/>
        </authorList>
    </citation>
    <scope>NUCLEOTIDE SEQUENCE [LARGE SCALE GENOMIC DNA]</scope>
    <source>
        <strain evidence="1 2">SJ5A-1</strain>
    </source>
</reference>
<dbReference type="EMBL" id="LPXO01000004">
    <property type="protein sequence ID" value="KUF11107.1"/>
    <property type="molecule type" value="Genomic_DNA"/>
</dbReference>
<dbReference type="SUPFAM" id="SSF48317">
    <property type="entry name" value="Acid phosphatase/Vanadium-dependent haloperoxidase"/>
    <property type="match status" value="1"/>
</dbReference>
<dbReference type="InterPro" id="IPR016119">
    <property type="entry name" value="Br/Cl_peroxidase_C"/>
</dbReference>
<accession>A0A0W7WKG6</accession>
<dbReference type="Proteomes" id="UP000054396">
    <property type="component" value="Unassembled WGS sequence"/>
</dbReference>
<name>A0A0W7WKG6_9RHOB</name>
<evidence type="ECO:0008006" key="3">
    <source>
        <dbReference type="Google" id="ProtNLM"/>
    </source>
</evidence>
<keyword evidence="2" id="KW-1185">Reference proteome</keyword>
<evidence type="ECO:0000313" key="1">
    <source>
        <dbReference type="EMBL" id="KUF11107.1"/>
    </source>
</evidence>
<dbReference type="STRING" id="1685382.AVJ23_08610"/>
<proteinExistence type="predicted"/>
<dbReference type="GO" id="GO:0004601">
    <property type="term" value="F:peroxidase activity"/>
    <property type="evidence" value="ECO:0007669"/>
    <property type="project" value="InterPro"/>
</dbReference>
<dbReference type="Gene3D" id="1.10.606.10">
    <property type="entry name" value="Vanadium-containing Chloroperoxidase, domain 2"/>
    <property type="match status" value="1"/>
</dbReference>
<organism evidence="1 2">
    <name type="scientific">Pseudoponticoccus marisrubri</name>
    <dbReference type="NCBI Taxonomy" id="1685382"/>
    <lineage>
        <taxon>Bacteria</taxon>
        <taxon>Pseudomonadati</taxon>
        <taxon>Pseudomonadota</taxon>
        <taxon>Alphaproteobacteria</taxon>
        <taxon>Rhodobacterales</taxon>
        <taxon>Roseobacteraceae</taxon>
        <taxon>Pseudoponticoccus</taxon>
    </lineage>
</organism>
<gene>
    <name evidence="1" type="ORF">AVJ23_08610</name>
</gene>
<sequence>MACLRVIEGGAAAPVPDRALPRPETPRPGAAELAGNMAEMFAVALMAPVPLEALGDPHHRITGPGRARPALSEVLGALRSLAWFDGAALPDGTLGAAETRRRRLAWNGQGQLTLSTLLASGVRAHALGGPVSRLWRVDHVVGTPQPGAGRPGEDAPMSDWIRWCARHSGAGLALPGRSAAAARPATLGALSAHALAAPPSRPFHNVALSALAKGVPLALEAAGIRGGARLLALMAEAEARAAHVAFGAAGRGDRLARPAVTAARMSVWLAQGERGAAPATHRAAAAELAESAPELLGWMTAAHDGLRRRPRCRPALFLPLAPRDALPAHPADCASHAVVAGALATLLKAMLDTRAPAVLELGPRPGPALDLGIELDRLAADIARARLSAATHRPAENIHDLRTGEAIALQVLRDAVETGNRDTVLELRDFDGRALRLVGHARHVGRGRATLQVDRQAACWPQQAAPPAAHLTAVV</sequence>
<comment type="caution">
    <text evidence="1">The sequence shown here is derived from an EMBL/GenBank/DDBJ whole genome shotgun (WGS) entry which is preliminary data.</text>
</comment>
<dbReference type="InterPro" id="IPR036938">
    <property type="entry name" value="PAP2/HPO_sf"/>
</dbReference>
<dbReference type="AlphaFoldDB" id="A0A0W7WKG6"/>